<comment type="caution">
    <text evidence="2">The sequence shown here is derived from an EMBL/GenBank/DDBJ whole genome shotgun (WGS) entry which is preliminary data.</text>
</comment>
<protein>
    <submittedName>
        <fullName evidence="2">Uncharacterized protein</fullName>
    </submittedName>
</protein>
<reference evidence="2 3" key="1">
    <citation type="journal article" date="2022" name="Allergy">
        <title>Genome assembly and annotation of Periplaneta americana reveal a comprehensive cockroach allergen profile.</title>
        <authorList>
            <person name="Wang L."/>
            <person name="Xiong Q."/>
            <person name="Saelim N."/>
            <person name="Wang L."/>
            <person name="Nong W."/>
            <person name="Wan A.T."/>
            <person name="Shi M."/>
            <person name="Liu X."/>
            <person name="Cao Q."/>
            <person name="Hui J.H.L."/>
            <person name="Sookrung N."/>
            <person name="Leung T.F."/>
            <person name="Tungtrongchitr A."/>
            <person name="Tsui S.K.W."/>
        </authorList>
    </citation>
    <scope>NUCLEOTIDE SEQUENCE [LARGE SCALE GENOMIC DNA]</scope>
    <source>
        <strain evidence="2">PWHHKU_190912</strain>
    </source>
</reference>
<evidence type="ECO:0000313" key="3">
    <source>
        <dbReference type="Proteomes" id="UP001148838"/>
    </source>
</evidence>
<sequence length="102" mass="11367">MVKECDEGDNPGEMSPGSSTESYLVFAHIGLRENPGKNLNQVTCPDRESNPGSPPDALTVTPQNLAQDFHCKFNILQSFLFSDFLFVSSYDRRLSSDIFFCP</sequence>
<feature type="region of interest" description="Disordered" evidence="1">
    <location>
        <begin position="36"/>
        <end position="57"/>
    </location>
</feature>
<gene>
    <name evidence="2" type="ORF">ANN_26510</name>
</gene>
<proteinExistence type="predicted"/>
<evidence type="ECO:0000313" key="2">
    <source>
        <dbReference type="EMBL" id="KAJ4426712.1"/>
    </source>
</evidence>
<evidence type="ECO:0000256" key="1">
    <source>
        <dbReference type="SAM" id="MobiDB-lite"/>
    </source>
</evidence>
<accession>A0ABQ8RYH3</accession>
<keyword evidence="3" id="KW-1185">Reference proteome</keyword>
<dbReference type="Proteomes" id="UP001148838">
    <property type="component" value="Unassembled WGS sequence"/>
</dbReference>
<dbReference type="EMBL" id="JAJSOF020000039">
    <property type="protein sequence ID" value="KAJ4426712.1"/>
    <property type="molecule type" value="Genomic_DNA"/>
</dbReference>
<name>A0ABQ8RYH3_PERAM</name>
<organism evidence="2 3">
    <name type="scientific">Periplaneta americana</name>
    <name type="common">American cockroach</name>
    <name type="synonym">Blatta americana</name>
    <dbReference type="NCBI Taxonomy" id="6978"/>
    <lineage>
        <taxon>Eukaryota</taxon>
        <taxon>Metazoa</taxon>
        <taxon>Ecdysozoa</taxon>
        <taxon>Arthropoda</taxon>
        <taxon>Hexapoda</taxon>
        <taxon>Insecta</taxon>
        <taxon>Pterygota</taxon>
        <taxon>Neoptera</taxon>
        <taxon>Polyneoptera</taxon>
        <taxon>Dictyoptera</taxon>
        <taxon>Blattodea</taxon>
        <taxon>Blattoidea</taxon>
        <taxon>Blattidae</taxon>
        <taxon>Blattinae</taxon>
        <taxon>Periplaneta</taxon>
    </lineage>
</organism>